<feature type="transmembrane region" description="Helical" evidence="2">
    <location>
        <begin position="83"/>
        <end position="105"/>
    </location>
</feature>
<evidence type="ECO:0000313" key="5">
    <source>
        <dbReference type="Proteomes" id="UP000013877"/>
    </source>
</evidence>
<evidence type="ECO:0000313" key="6">
    <source>
        <dbReference type="Proteomes" id="UP000014158"/>
    </source>
</evidence>
<reference evidence="3 5" key="1">
    <citation type="submission" date="2013-02" db="EMBL/GenBank/DDBJ databases">
        <title>The Genome Sequence of Enterococcus raffinosus ATCC_49464.</title>
        <authorList>
            <consortium name="The Broad Institute Genome Sequencing Platform"/>
            <consortium name="The Broad Institute Genome Sequencing Center for Infectious Disease"/>
            <person name="Earl A.M."/>
            <person name="Gilmore M.S."/>
            <person name="Lebreton F."/>
            <person name="Walker B."/>
            <person name="Young S.K."/>
            <person name="Zeng Q."/>
            <person name="Gargeya S."/>
            <person name="Fitzgerald M."/>
            <person name="Haas B."/>
            <person name="Abouelleil A."/>
            <person name="Alvarado L."/>
            <person name="Arachchi H.M."/>
            <person name="Berlin A.M."/>
            <person name="Chapman S.B."/>
            <person name="Dewar J."/>
            <person name="Goldberg J."/>
            <person name="Griggs A."/>
            <person name="Gujja S."/>
            <person name="Hansen M."/>
            <person name="Howarth C."/>
            <person name="Imamovic A."/>
            <person name="Larimer J."/>
            <person name="McCowan C."/>
            <person name="Murphy C."/>
            <person name="Neiman D."/>
            <person name="Pearson M."/>
            <person name="Priest M."/>
            <person name="Roberts A."/>
            <person name="Saif S."/>
            <person name="Shea T."/>
            <person name="Sisk P."/>
            <person name="Sykes S."/>
            <person name="Wortman J."/>
            <person name="Nusbaum C."/>
            <person name="Birren B."/>
        </authorList>
    </citation>
    <scope>NUCLEOTIDE SEQUENCE [LARGE SCALE GENOMIC DNA]</scope>
    <source>
        <strain evidence="3 5">ATCC 49464</strain>
    </source>
</reference>
<keyword evidence="2" id="KW-0812">Transmembrane</keyword>
<gene>
    <name evidence="4" type="ORF">I590_01102</name>
    <name evidence="3" type="ORF">UAK_00833</name>
</gene>
<feature type="compositionally biased region" description="Basic and acidic residues" evidence="1">
    <location>
        <begin position="332"/>
        <end position="344"/>
    </location>
</feature>
<proteinExistence type="predicted"/>
<sequence>MGKQEYTVDEFREKILFDIEIETSDSVILMCAILIASIGLNMNSLPVIFGAMLISPLMSPLLGVGYGLSVFDFAVVKKAAKLLLLEVAVSLAVATIYFSISPITYASSEIVARTSPTIWDVIIAFAGGLAGIIGARKKGSNNIVPGVAIATALMPPACTVGYSIATKNLTYFMGASYLFIINCAFIVIATFIGIRFMRFPVVARLTNKDARKMNGYLILISLLIVIPSFFSASTLVRESIRKSAINHLVNEKFSEYVILNQTYDKEKRKLILTVSGERLSRASVQALQKELPDYGLDNVTLEVDQVPNLSELDGNQMSKYLDQYFKNRIEQEADKNVESKKEQETTDSQGWE</sequence>
<reference evidence="4 6" key="2">
    <citation type="submission" date="2013-03" db="EMBL/GenBank/DDBJ databases">
        <title>The Genome Sequence of Enterococcus raffinosus ATCC_49464 (PacBio/Illumina hybrid assembly).</title>
        <authorList>
            <consortium name="The Broad Institute Genomics Platform"/>
            <consortium name="The Broad Institute Genome Sequencing Center for Infectious Disease"/>
            <person name="Earl A."/>
            <person name="Russ C."/>
            <person name="Gilmore M."/>
            <person name="Surin D."/>
            <person name="Walker B."/>
            <person name="Young S."/>
            <person name="Zeng Q."/>
            <person name="Gargeya S."/>
            <person name="Fitzgerald M."/>
            <person name="Haas B."/>
            <person name="Abouelleil A."/>
            <person name="Allen A.W."/>
            <person name="Alvarado L."/>
            <person name="Arachchi H.M."/>
            <person name="Berlin A.M."/>
            <person name="Chapman S.B."/>
            <person name="Gainer-Dewar J."/>
            <person name="Goldberg J."/>
            <person name="Griggs A."/>
            <person name="Gujja S."/>
            <person name="Hansen M."/>
            <person name="Howarth C."/>
            <person name="Imamovic A."/>
            <person name="Ireland A."/>
            <person name="Larimer J."/>
            <person name="McCowan C."/>
            <person name="Murphy C."/>
            <person name="Pearson M."/>
            <person name="Poon T.W."/>
            <person name="Priest M."/>
            <person name="Roberts A."/>
            <person name="Saif S."/>
            <person name="Shea T."/>
            <person name="Sisk P."/>
            <person name="Sykes S."/>
            <person name="Wortman J."/>
            <person name="Nusbaum C."/>
            <person name="Birren B."/>
        </authorList>
    </citation>
    <scope>NUCLEOTIDE SEQUENCE [LARGE SCALE GENOMIC DNA]</scope>
    <source>
        <strain evidence="4 6">ATCC 49464</strain>
    </source>
</reference>
<feature type="transmembrane region" description="Helical" evidence="2">
    <location>
        <begin position="48"/>
        <end position="71"/>
    </location>
</feature>
<dbReference type="PATRIC" id="fig|1158602.3.peg.859"/>
<dbReference type="eggNOG" id="COG1808">
    <property type="taxonomic scope" value="Bacteria"/>
</dbReference>
<dbReference type="HOGENOM" id="CLU_032897_1_0_9"/>
<organism evidence="3 5">
    <name type="scientific">Enterococcus raffinosus ATCC 49464</name>
    <dbReference type="NCBI Taxonomy" id="1158602"/>
    <lineage>
        <taxon>Bacteria</taxon>
        <taxon>Bacillati</taxon>
        <taxon>Bacillota</taxon>
        <taxon>Bacilli</taxon>
        <taxon>Lactobacillales</taxon>
        <taxon>Enterococcaceae</taxon>
        <taxon>Enterococcus</taxon>
    </lineage>
</organism>
<evidence type="ECO:0000313" key="4">
    <source>
        <dbReference type="EMBL" id="EOT77566.1"/>
    </source>
</evidence>
<evidence type="ECO:0000256" key="2">
    <source>
        <dbReference type="SAM" id="Phobius"/>
    </source>
</evidence>
<feature type="transmembrane region" description="Helical" evidence="2">
    <location>
        <begin position="147"/>
        <end position="165"/>
    </location>
</feature>
<name>R2RPU3_9ENTE</name>
<accession>R2RPU3</accession>
<dbReference type="Pfam" id="PF04087">
    <property type="entry name" value="DUF389"/>
    <property type="match status" value="1"/>
</dbReference>
<keyword evidence="2" id="KW-0472">Membrane</keyword>
<dbReference type="Proteomes" id="UP000013877">
    <property type="component" value="Unassembled WGS sequence"/>
</dbReference>
<feature type="transmembrane region" description="Helical" evidence="2">
    <location>
        <begin position="215"/>
        <end position="236"/>
    </location>
</feature>
<feature type="transmembrane region" description="Helical" evidence="2">
    <location>
        <begin position="171"/>
        <end position="194"/>
    </location>
</feature>
<evidence type="ECO:0000313" key="3">
    <source>
        <dbReference type="EMBL" id="EOH82596.1"/>
    </source>
</evidence>
<protein>
    <recommendedName>
        <fullName evidence="7">TIGR00341 family protein</fullName>
    </recommendedName>
</protein>
<dbReference type="PANTHER" id="PTHR20992:SF9">
    <property type="entry name" value="AT15442P-RELATED"/>
    <property type="match status" value="1"/>
</dbReference>
<dbReference type="EMBL" id="ASWF01000002">
    <property type="protein sequence ID" value="EOT77566.1"/>
    <property type="molecule type" value="Genomic_DNA"/>
</dbReference>
<keyword evidence="6" id="KW-1185">Reference proteome</keyword>
<feature type="region of interest" description="Disordered" evidence="1">
    <location>
        <begin position="332"/>
        <end position="352"/>
    </location>
</feature>
<dbReference type="PANTHER" id="PTHR20992">
    <property type="entry name" value="AT15442P-RELATED"/>
    <property type="match status" value="1"/>
</dbReference>
<dbReference type="OrthoDB" id="9790659at2"/>
<evidence type="ECO:0008006" key="7">
    <source>
        <dbReference type="Google" id="ProtNLM"/>
    </source>
</evidence>
<keyword evidence="2" id="KW-1133">Transmembrane helix</keyword>
<dbReference type="AlphaFoldDB" id="R2RPU3"/>
<feature type="transmembrane region" description="Helical" evidence="2">
    <location>
        <begin position="117"/>
        <end position="135"/>
    </location>
</feature>
<comment type="caution">
    <text evidence="3">The sequence shown here is derived from an EMBL/GenBank/DDBJ whole genome shotgun (WGS) entry which is preliminary data.</text>
</comment>
<dbReference type="RefSeq" id="WP_010744170.1">
    <property type="nucleotide sequence ID" value="NZ_ASWF01000002.1"/>
</dbReference>
<evidence type="ECO:0000256" key="1">
    <source>
        <dbReference type="SAM" id="MobiDB-lite"/>
    </source>
</evidence>
<dbReference type="Proteomes" id="UP000014158">
    <property type="component" value="Unassembled WGS sequence"/>
</dbReference>
<dbReference type="InterPro" id="IPR005240">
    <property type="entry name" value="DUF389"/>
</dbReference>
<feature type="transmembrane region" description="Helical" evidence="2">
    <location>
        <begin position="21"/>
        <end position="42"/>
    </location>
</feature>
<dbReference type="EMBL" id="AJAL01000001">
    <property type="protein sequence ID" value="EOH82596.1"/>
    <property type="molecule type" value="Genomic_DNA"/>
</dbReference>